<dbReference type="RefSeq" id="WP_359695757.1">
    <property type="nucleotide sequence ID" value="NZ_JBEYXT010000060.1"/>
</dbReference>
<evidence type="ECO:0000313" key="3">
    <source>
        <dbReference type="Proteomes" id="UP001551189"/>
    </source>
</evidence>
<dbReference type="SUPFAM" id="SSF46689">
    <property type="entry name" value="Homeodomain-like"/>
    <property type="match status" value="1"/>
</dbReference>
<keyword evidence="1" id="KW-0175">Coiled coil</keyword>
<feature type="coiled-coil region" evidence="1">
    <location>
        <begin position="113"/>
        <end position="140"/>
    </location>
</feature>
<sequence>MTHPHGKYADFEALREQAITLRRQGHSLRQIKEELGVRSSETLQRLVDGEPPPEWTKRPRAKDDLRRKARELRQQGWTYNQIQAELGCSKSSVSLWVRDMPHPEPRCTPEEQRARMNAGLARLRAERDRERQETKEAAAASIGELSDRELFLAGVGLYWAEGTKDKPHARREAVEFVNSDPGMIALFLAWLDLLEVRRDRLHCRVMIHESADVGAAEQYWGDIVGIDRTELGKTVLKKHNPATIRKNVGEAYRGCLGIKVRQSAELYRRIEGWWYGIVDAVTAADLSNRT</sequence>
<dbReference type="Proteomes" id="UP001551189">
    <property type="component" value="Unassembled WGS sequence"/>
</dbReference>
<organism evidence="2 3">
    <name type="scientific">Streptomyces neyagawaensis</name>
    <dbReference type="NCBI Taxonomy" id="42238"/>
    <lineage>
        <taxon>Bacteria</taxon>
        <taxon>Bacillati</taxon>
        <taxon>Actinomycetota</taxon>
        <taxon>Actinomycetes</taxon>
        <taxon>Kitasatosporales</taxon>
        <taxon>Streptomycetaceae</taxon>
        <taxon>Streptomyces</taxon>
    </lineage>
</organism>
<dbReference type="EMBL" id="JBEYXT010000060">
    <property type="protein sequence ID" value="MEU6802442.1"/>
    <property type="molecule type" value="Genomic_DNA"/>
</dbReference>
<name>A0ABV3AZ31_9ACTN</name>
<evidence type="ECO:0000256" key="1">
    <source>
        <dbReference type="SAM" id="Coils"/>
    </source>
</evidence>
<comment type="caution">
    <text evidence="2">The sequence shown here is derived from an EMBL/GenBank/DDBJ whole genome shotgun (WGS) entry which is preliminary data.</text>
</comment>
<dbReference type="Gene3D" id="1.10.10.60">
    <property type="entry name" value="Homeodomain-like"/>
    <property type="match status" value="1"/>
</dbReference>
<proteinExistence type="predicted"/>
<dbReference type="InterPro" id="IPR009057">
    <property type="entry name" value="Homeodomain-like_sf"/>
</dbReference>
<dbReference type="Pfam" id="PF13384">
    <property type="entry name" value="HTH_23"/>
    <property type="match status" value="1"/>
</dbReference>
<gene>
    <name evidence="2" type="ORF">ABZ931_15710</name>
</gene>
<evidence type="ECO:0000313" key="2">
    <source>
        <dbReference type="EMBL" id="MEU6802442.1"/>
    </source>
</evidence>
<accession>A0ABV3AZ31</accession>
<protein>
    <recommendedName>
        <fullName evidence="4">Homeodomain-like domain-containing protein</fullName>
    </recommendedName>
</protein>
<evidence type="ECO:0008006" key="4">
    <source>
        <dbReference type="Google" id="ProtNLM"/>
    </source>
</evidence>
<reference evidence="2 3" key="1">
    <citation type="submission" date="2024-06" db="EMBL/GenBank/DDBJ databases">
        <title>The Natural Products Discovery Center: Release of the First 8490 Sequenced Strains for Exploring Actinobacteria Biosynthetic Diversity.</title>
        <authorList>
            <person name="Kalkreuter E."/>
            <person name="Kautsar S.A."/>
            <person name="Yang D."/>
            <person name="Bader C.D."/>
            <person name="Teijaro C.N."/>
            <person name="Fluegel L."/>
            <person name="Davis C.M."/>
            <person name="Simpson J.R."/>
            <person name="Lauterbach L."/>
            <person name="Steele A.D."/>
            <person name="Gui C."/>
            <person name="Meng S."/>
            <person name="Li G."/>
            <person name="Viehrig K."/>
            <person name="Ye F."/>
            <person name="Su P."/>
            <person name="Kiefer A.F."/>
            <person name="Nichols A."/>
            <person name="Cepeda A.J."/>
            <person name="Yan W."/>
            <person name="Fan B."/>
            <person name="Jiang Y."/>
            <person name="Adhikari A."/>
            <person name="Zheng C.-J."/>
            <person name="Schuster L."/>
            <person name="Cowan T.M."/>
            <person name="Smanski M.J."/>
            <person name="Chevrette M.G."/>
            <person name="De Carvalho L.P.S."/>
            <person name="Shen B."/>
        </authorList>
    </citation>
    <scope>NUCLEOTIDE SEQUENCE [LARGE SCALE GENOMIC DNA]</scope>
    <source>
        <strain evidence="2 3">NPDC046851</strain>
    </source>
</reference>
<keyword evidence="3" id="KW-1185">Reference proteome</keyword>